<dbReference type="RefSeq" id="WP_072301374.1">
    <property type="nucleotide sequence ID" value="NZ_FPIP01000012.1"/>
</dbReference>
<sequence length="199" mass="21777">MSDILKGLRIGYAMTGSFCTFQRSFEQAEILIEYGAELLPIMSKHAASTSTRFGTAEENLEKLRSITGKDVITTVSAAEPIGPKELTDIMVVAPCTSNTAAKLAASITDTAVTMAVKSHLRRGKPVVLTIASNDSLMGSAKNLGELFNRKNYFFVPMVQDDWINKPASLVAEFSMLPQAIEAAMNGIQLRPIIYHEYRK</sequence>
<dbReference type="EMBL" id="FPIP01000012">
    <property type="protein sequence ID" value="SFW54022.1"/>
    <property type="molecule type" value="Genomic_DNA"/>
</dbReference>
<dbReference type="InterPro" id="IPR036551">
    <property type="entry name" value="Flavin_trans-like"/>
</dbReference>
<protein>
    <submittedName>
        <fullName evidence="2">Dipicolinate synthase subunit B</fullName>
    </submittedName>
</protein>
<organism evidence="2 3">
    <name type="scientific">Ruminococcus flavefaciens</name>
    <dbReference type="NCBI Taxonomy" id="1265"/>
    <lineage>
        <taxon>Bacteria</taxon>
        <taxon>Bacillati</taxon>
        <taxon>Bacillota</taxon>
        <taxon>Clostridia</taxon>
        <taxon>Eubacteriales</taxon>
        <taxon>Oscillospiraceae</taxon>
        <taxon>Ruminococcus</taxon>
    </lineage>
</organism>
<evidence type="ECO:0000313" key="3">
    <source>
        <dbReference type="Proteomes" id="UP000183461"/>
    </source>
</evidence>
<feature type="domain" description="Flavoprotein" evidence="1">
    <location>
        <begin position="9"/>
        <end position="168"/>
    </location>
</feature>
<dbReference type="Proteomes" id="UP000183461">
    <property type="component" value="Unassembled WGS sequence"/>
</dbReference>
<name>A0A1K1Q4J1_RUMFL</name>
<dbReference type="GO" id="GO:0003824">
    <property type="term" value="F:catalytic activity"/>
    <property type="evidence" value="ECO:0007669"/>
    <property type="project" value="InterPro"/>
</dbReference>
<dbReference type="InterPro" id="IPR003382">
    <property type="entry name" value="Flavoprotein"/>
</dbReference>
<evidence type="ECO:0000259" key="1">
    <source>
        <dbReference type="Pfam" id="PF02441"/>
    </source>
</evidence>
<dbReference type="Pfam" id="PF02441">
    <property type="entry name" value="Flavoprotein"/>
    <property type="match status" value="1"/>
</dbReference>
<dbReference type="AlphaFoldDB" id="A0A1K1Q4J1"/>
<dbReference type="SUPFAM" id="SSF52507">
    <property type="entry name" value="Homo-oligomeric flavin-containing Cys decarboxylases, HFCD"/>
    <property type="match status" value="1"/>
</dbReference>
<accession>A0A1K1Q4J1</accession>
<dbReference type="Gene3D" id="3.40.50.1950">
    <property type="entry name" value="Flavin prenyltransferase-like"/>
    <property type="match status" value="1"/>
</dbReference>
<proteinExistence type="predicted"/>
<evidence type="ECO:0000313" key="2">
    <source>
        <dbReference type="EMBL" id="SFW54022.1"/>
    </source>
</evidence>
<dbReference type="NCBIfam" id="NF006161">
    <property type="entry name" value="PRK08305.1"/>
    <property type="match status" value="1"/>
</dbReference>
<reference evidence="2 3" key="1">
    <citation type="submission" date="2016-11" db="EMBL/GenBank/DDBJ databases">
        <authorList>
            <person name="Jaros S."/>
            <person name="Januszkiewicz K."/>
            <person name="Wedrychowicz H."/>
        </authorList>
    </citation>
    <scope>NUCLEOTIDE SEQUENCE [LARGE SCALE GENOMIC DNA]</scope>
    <source>
        <strain evidence="2 3">YL228</strain>
    </source>
</reference>
<gene>
    <name evidence="2" type="ORF">SAMN02910280_0339</name>
</gene>